<dbReference type="AlphaFoldDB" id="A0A3S8U9P9"/>
<name>A0A3S8U9P9_9RHOB</name>
<evidence type="ECO:0000259" key="1">
    <source>
        <dbReference type="Pfam" id="PF06568"/>
    </source>
</evidence>
<dbReference type="KEGG" id="taw:EI545_16745"/>
<keyword evidence="3" id="KW-1185">Reference proteome</keyword>
<evidence type="ECO:0000313" key="3">
    <source>
        <dbReference type="Proteomes" id="UP000282002"/>
    </source>
</evidence>
<dbReference type="OrthoDB" id="8244198at2"/>
<reference evidence="2 3" key="1">
    <citation type="submission" date="2018-12" db="EMBL/GenBank/DDBJ databases">
        <title>Complete genome sequencing of Tabrizicola sp. K13M18.</title>
        <authorList>
            <person name="Bae J.-W."/>
        </authorList>
    </citation>
    <scope>NUCLEOTIDE SEQUENCE [LARGE SCALE GENOMIC DNA]</scope>
    <source>
        <strain evidence="2 3">K13M18</strain>
    </source>
</reference>
<protein>
    <submittedName>
        <fullName evidence="2">DUF1127 domain-containing protein</fullName>
    </submittedName>
</protein>
<dbReference type="Proteomes" id="UP000282002">
    <property type="component" value="Chromosome"/>
</dbReference>
<organism evidence="2 3">
    <name type="scientific">Tabrizicola piscis</name>
    <dbReference type="NCBI Taxonomy" id="2494374"/>
    <lineage>
        <taxon>Bacteria</taxon>
        <taxon>Pseudomonadati</taxon>
        <taxon>Pseudomonadota</taxon>
        <taxon>Alphaproteobacteria</taxon>
        <taxon>Rhodobacterales</taxon>
        <taxon>Paracoccaceae</taxon>
        <taxon>Tabrizicola</taxon>
    </lineage>
</organism>
<dbReference type="Pfam" id="PF06568">
    <property type="entry name" value="YjiS-like"/>
    <property type="match status" value="1"/>
</dbReference>
<accession>A0A3S8U9P9</accession>
<dbReference type="InterPro" id="IPR009506">
    <property type="entry name" value="YjiS-like"/>
</dbReference>
<dbReference type="RefSeq" id="WP_125326518.1">
    <property type="nucleotide sequence ID" value="NZ_CP034328.1"/>
</dbReference>
<evidence type="ECO:0000313" key="2">
    <source>
        <dbReference type="EMBL" id="AZL60326.1"/>
    </source>
</evidence>
<feature type="domain" description="YjiS-like" evidence="1">
    <location>
        <begin position="28"/>
        <end position="60"/>
    </location>
</feature>
<proteinExistence type="predicted"/>
<dbReference type="EMBL" id="CP034328">
    <property type="protein sequence ID" value="AZL60326.1"/>
    <property type="molecule type" value="Genomic_DNA"/>
</dbReference>
<sequence>MAYVNTTRVARKGLLDRLLVLKDAAVVAIQQRRVFSTTVAELNALTDRELSDLGIARASIRSIAHEAAYGR</sequence>
<gene>
    <name evidence="2" type="ORF">EI545_16745</name>
</gene>